<keyword evidence="5" id="KW-0804">Transcription</keyword>
<dbReference type="Gene3D" id="1.10.8.60">
    <property type="match status" value="1"/>
</dbReference>
<dbReference type="Pfam" id="PF25601">
    <property type="entry name" value="AAA_lid_14"/>
    <property type="match status" value="1"/>
</dbReference>
<name>A0A6N7IRA8_9FIRM</name>
<keyword evidence="4" id="KW-0238">DNA-binding</keyword>
<dbReference type="GO" id="GO:0006355">
    <property type="term" value="P:regulation of DNA-templated transcription"/>
    <property type="evidence" value="ECO:0007669"/>
    <property type="project" value="InterPro"/>
</dbReference>
<dbReference type="CDD" id="cd00009">
    <property type="entry name" value="AAA"/>
    <property type="match status" value="1"/>
</dbReference>
<dbReference type="SUPFAM" id="SSF55785">
    <property type="entry name" value="PYP-like sensor domain (PAS domain)"/>
    <property type="match status" value="1"/>
</dbReference>
<evidence type="ECO:0000256" key="5">
    <source>
        <dbReference type="ARBA" id="ARBA00023163"/>
    </source>
</evidence>
<dbReference type="SUPFAM" id="SSF46689">
    <property type="entry name" value="Homeodomain-like"/>
    <property type="match status" value="1"/>
</dbReference>
<dbReference type="Proteomes" id="UP000441717">
    <property type="component" value="Unassembled WGS sequence"/>
</dbReference>
<dbReference type="Gene3D" id="3.30.450.20">
    <property type="entry name" value="PAS domain"/>
    <property type="match status" value="1"/>
</dbReference>
<dbReference type="GO" id="GO:0043565">
    <property type="term" value="F:sequence-specific DNA binding"/>
    <property type="evidence" value="ECO:0007669"/>
    <property type="project" value="InterPro"/>
</dbReference>
<dbReference type="PROSITE" id="PS50045">
    <property type="entry name" value="SIGMA54_INTERACT_4"/>
    <property type="match status" value="1"/>
</dbReference>
<dbReference type="CDD" id="cd00130">
    <property type="entry name" value="PAS"/>
    <property type="match status" value="1"/>
</dbReference>
<dbReference type="GO" id="GO:0005524">
    <property type="term" value="F:ATP binding"/>
    <property type="evidence" value="ECO:0007669"/>
    <property type="project" value="UniProtKB-KW"/>
</dbReference>
<dbReference type="InterPro" id="IPR058031">
    <property type="entry name" value="AAA_lid_NorR"/>
</dbReference>
<feature type="domain" description="Sigma-54 factor interaction" evidence="6">
    <location>
        <begin position="322"/>
        <end position="552"/>
    </location>
</feature>
<dbReference type="PROSITE" id="PS00675">
    <property type="entry name" value="SIGMA54_INTERACT_1"/>
    <property type="match status" value="1"/>
</dbReference>
<dbReference type="InterPro" id="IPR003593">
    <property type="entry name" value="AAA+_ATPase"/>
</dbReference>
<dbReference type="PROSITE" id="PS00676">
    <property type="entry name" value="SIGMA54_INTERACT_2"/>
    <property type="match status" value="1"/>
</dbReference>
<dbReference type="EMBL" id="WHYR01000015">
    <property type="protein sequence ID" value="MQL52059.1"/>
    <property type="molecule type" value="Genomic_DNA"/>
</dbReference>
<comment type="caution">
    <text evidence="8">The sequence shown here is derived from an EMBL/GenBank/DDBJ whole genome shotgun (WGS) entry which is preliminary data.</text>
</comment>
<dbReference type="SUPFAM" id="SSF159800">
    <property type="entry name" value="PrpR receptor domain-like"/>
    <property type="match status" value="1"/>
</dbReference>
<reference evidence="8 9" key="1">
    <citation type="submission" date="2019-10" db="EMBL/GenBank/DDBJ databases">
        <title>Comparative genomics of sulfur disproportionating microorganisms.</title>
        <authorList>
            <person name="Ward L.M."/>
            <person name="Bertran E."/>
            <person name="Johnston D."/>
        </authorList>
    </citation>
    <scope>NUCLEOTIDE SEQUENCE [LARGE SCALE GENOMIC DNA]</scope>
    <source>
        <strain evidence="8 9">DSM 14055</strain>
    </source>
</reference>
<dbReference type="PANTHER" id="PTHR32071">
    <property type="entry name" value="TRANSCRIPTIONAL REGULATORY PROTEIN"/>
    <property type="match status" value="1"/>
</dbReference>
<dbReference type="InterPro" id="IPR013767">
    <property type="entry name" value="PAS_fold"/>
</dbReference>
<dbReference type="InterPro" id="IPR025943">
    <property type="entry name" value="Sigma_54_int_dom_ATP-bd_2"/>
</dbReference>
<dbReference type="InterPro" id="IPR002197">
    <property type="entry name" value="HTH_Fis"/>
</dbReference>
<dbReference type="InterPro" id="IPR000014">
    <property type="entry name" value="PAS"/>
</dbReference>
<dbReference type="Gene3D" id="1.10.10.60">
    <property type="entry name" value="Homeodomain-like"/>
    <property type="match status" value="1"/>
</dbReference>
<organism evidence="8 9">
    <name type="scientific">Desulfofundulus thermobenzoicus</name>
    <dbReference type="NCBI Taxonomy" id="29376"/>
    <lineage>
        <taxon>Bacteria</taxon>
        <taxon>Bacillati</taxon>
        <taxon>Bacillota</taxon>
        <taxon>Clostridia</taxon>
        <taxon>Eubacteriales</taxon>
        <taxon>Peptococcaceae</taxon>
        <taxon>Desulfofundulus</taxon>
    </lineage>
</organism>
<keyword evidence="3" id="KW-0805">Transcription regulation</keyword>
<dbReference type="Pfam" id="PF06506">
    <property type="entry name" value="PrpR_N"/>
    <property type="match status" value="1"/>
</dbReference>
<dbReference type="InterPro" id="IPR027417">
    <property type="entry name" value="P-loop_NTPase"/>
</dbReference>
<keyword evidence="9" id="KW-1185">Reference proteome</keyword>
<dbReference type="PROSITE" id="PS50112">
    <property type="entry name" value="PAS"/>
    <property type="match status" value="1"/>
</dbReference>
<sequence>MRGLKIALIAPYDELSRLASEVCVELGENIAIATGDLVEGVSVAKQFIEQGMEVLISRGGTATAIRASVNVPVVEIAISGFDIIRAINQARRKGRKIGVVGFKNVIYGSKSLAEILDVEIHELVIGSSSEAQEAIKEARDQRVDVLVGDVVATRMAREYGLESVLITSGKEAISQAIREAHEIGAVRQQERARAEQLKTILEFAFEGIVAVDQQGYINLMNPEAEKLLQLDRDQVIGKQAAYVLPEIPFKEVLEFGRIRFGDLSRINGNLLVHNVVPVIISNQTMGAVATIQDIKHIQAVEEKARKEQYAKGLVAHYSLADIVTTSPLVQEVINKAQKFARVDSTILIHGETGTGKELFAQGIHNASQRKKGPFVAVNCAALTESILESELFGYEEGAFTGAKKGGKKGLFELAHGGTIFLDEIGELSPNIQARLLRVLQEKEIMRVGGDKVIPVDVRIIAATHRDLQELIRQDKFRRDLYYRLSTLILNIPPLRERLEDIPVLVRVLCRDLAGKLQLKPPEFSHEAIKMLKQYTWPGNIRELKNLLERVVVLKNGGTVEAADIDKLIDNGSPGSAFISLSGPVKLTGTLAEIEEQLILEAVKRSRNREEAAKKLGISTTTLWRKLKMISH</sequence>
<dbReference type="Gene3D" id="3.40.50.2300">
    <property type="match status" value="1"/>
</dbReference>
<protein>
    <submittedName>
        <fullName evidence="8">AAA domain-containing protein</fullName>
    </submittedName>
</protein>
<dbReference type="Pfam" id="PF02954">
    <property type="entry name" value="HTH_8"/>
    <property type="match status" value="1"/>
</dbReference>
<dbReference type="AlphaFoldDB" id="A0A6N7IRA8"/>
<evidence type="ECO:0000256" key="1">
    <source>
        <dbReference type="ARBA" id="ARBA00022741"/>
    </source>
</evidence>
<dbReference type="InterPro" id="IPR002078">
    <property type="entry name" value="Sigma_54_int"/>
</dbReference>
<feature type="domain" description="PAS" evidence="7">
    <location>
        <begin position="193"/>
        <end position="246"/>
    </location>
</feature>
<evidence type="ECO:0000256" key="3">
    <source>
        <dbReference type="ARBA" id="ARBA00023015"/>
    </source>
</evidence>
<dbReference type="PANTHER" id="PTHR32071:SF57">
    <property type="entry name" value="C4-DICARBOXYLATE TRANSPORT TRANSCRIPTIONAL REGULATORY PROTEIN DCTD"/>
    <property type="match status" value="1"/>
</dbReference>
<dbReference type="Gene3D" id="3.40.50.10660">
    <property type="entry name" value="PrpR receptor domain-like"/>
    <property type="match status" value="1"/>
</dbReference>
<dbReference type="InterPro" id="IPR035965">
    <property type="entry name" value="PAS-like_dom_sf"/>
</dbReference>
<dbReference type="GO" id="GO:0000156">
    <property type="term" value="F:phosphorelay response regulator activity"/>
    <property type="evidence" value="ECO:0007669"/>
    <property type="project" value="InterPro"/>
</dbReference>
<proteinExistence type="predicted"/>
<keyword evidence="2" id="KW-0067">ATP-binding</keyword>
<evidence type="ECO:0000259" key="6">
    <source>
        <dbReference type="PROSITE" id="PS50045"/>
    </source>
</evidence>
<dbReference type="RefSeq" id="WP_152945983.1">
    <property type="nucleotide sequence ID" value="NZ_WHYR01000015.1"/>
</dbReference>
<dbReference type="Pfam" id="PF00158">
    <property type="entry name" value="Sigma54_activat"/>
    <property type="match status" value="1"/>
</dbReference>
<evidence type="ECO:0000256" key="4">
    <source>
        <dbReference type="ARBA" id="ARBA00023125"/>
    </source>
</evidence>
<evidence type="ECO:0000256" key="2">
    <source>
        <dbReference type="ARBA" id="ARBA00022840"/>
    </source>
</evidence>
<gene>
    <name evidence="8" type="ORF">GFC01_07210</name>
</gene>
<dbReference type="InterPro" id="IPR009057">
    <property type="entry name" value="Homeodomain-like_sf"/>
</dbReference>
<dbReference type="Pfam" id="PF00989">
    <property type="entry name" value="PAS"/>
    <property type="match status" value="1"/>
</dbReference>
<dbReference type="FunFam" id="3.40.50.300:FF:000006">
    <property type="entry name" value="DNA-binding transcriptional regulator NtrC"/>
    <property type="match status" value="1"/>
</dbReference>
<dbReference type="SMART" id="SM00091">
    <property type="entry name" value="PAS"/>
    <property type="match status" value="1"/>
</dbReference>
<dbReference type="InterPro" id="IPR025944">
    <property type="entry name" value="Sigma_54_int_dom_CS"/>
</dbReference>
<dbReference type="NCBIfam" id="TIGR00229">
    <property type="entry name" value="sensory_box"/>
    <property type="match status" value="1"/>
</dbReference>
<accession>A0A6N7IRA8</accession>
<dbReference type="InterPro" id="IPR010524">
    <property type="entry name" value="Sig_transdc_resp-reg_PrpR_N"/>
</dbReference>
<dbReference type="SMART" id="SM00382">
    <property type="entry name" value="AAA"/>
    <property type="match status" value="1"/>
</dbReference>
<keyword evidence="1" id="KW-0547">Nucleotide-binding</keyword>
<evidence type="ECO:0000313" key="8">
    <source>
        <dbReference type="EMBL" id="MQL52059.1"/>
    </source>
</evidence>
<dbReference type="InterPro" id="IPR025662">
    <property type="entry name" value="Sigma_54_int_dom_ATP-bd_1"/>
</dbReference>
<evidence type="ECO:0000313" key="9">
    <source>
        <dbReference type="Proteomes" id="UP000441717"/>
    </source>
</evidence>
<dbReference type="OrthoDB" id="9803970at2"/>
<dbReference type="SUPFAM" id="SSF52540">
    <property type="entry name" value="P-loop containing nucleoside triphosphate hydrolases"/>
    <property type="match status" value="1"/>
</dbReference>
<dbReference type="Gene3D" id="3.40.50.300">
    <property type="entry name" value="P-loop containing nucleotide triphosphate hydrolases"/>
    <property type="match status" value="1"/>
</dbReference>
<evidence type="ECO:0000259" key="7">
    <source>
        <dbReference type="PROSITE" id="PS50112"/>
    </source>
</evidence>
<dbReference type="PROSITE" id="PS00688">
    <property type="entry name" value="SIGMA54_INTERACT_3"/>
    <property type="match status" value="1"/>
</dbReference>